<gene>
    <name evidence="2" type="ordered locus">SULAZ_0048</name>
</gene>
<dbReference type="HOGENOM" id="CLU_3174004_0_0_0"/>
<keyword evidence="1" id="KW-1133">Transmembrane helix</keyword>
<keyword evidence="1" id="KW-0472">Membrane</keyword>
<sequence>MVIGSILGSFVGSLFLKQFSSHGLRIMLGVILLISSFKMLYMNNKRG</sequence>
<proteinExistence type="predicted"/>
<feature type="transmembrane region" description="Helical" evidence="1">
    <location>
        <begin position="23"/>
        <end position="41"/>
    </location>
</feature>
<keyword evidence="1" id="KW-0812">Transmembrane</keyword>
<dbReference type="eggNOG" id="COG0730">
    <property type="taxonomic scope" value="Bacteria"/>
</dbReference>
<dbReference type="STRING" id="204536.SULAZ_0048"/>
<protein>
    <submittedName>
        <fullName evidence="2">Uncharacterized protein</fullName>
    </submittedName>
</protein>
<evidence type="ECO:0000256" key="1">
    <source>
        <dbReference type="SAM" id="Phobius"/>
    </source>
</evidence>
<evidence type="ECO:0000313" key="2">
    <source>
        <dbReference type="EMBL" id="ACN98880.1"/>
    </source>
</evidence>
<name>C1DXD3_SULAA</name>
<reference evidence="2 3" key="1">
    <citation type="journal article" date="2009" name="J. Bacteriol.">
        <title>Complete and draft genome sequences of six members of the Aquificales.</title>
        <authorList>
            <person name="Reysenbach A.L."/>
            <person name="Hamamura N."/>
            <person name="Podar M."/>
            <person name="Griffiths E."/>
            <person name="Ferreira S."/>
            <person name="Hochstein R."/>
            <person name="Heidelberg J."/>
            <person name="Johnson J."/>
            <person name="Mead D."/>
            <person name="Pohorille A."/>
            <person name="Sarmiento M."/>
            <person name="Schweighofer K."/>
            <person name="Seshadri R."/>
            <person name="Voytek M.A."/>
        </authorList>
    </citation>
    <scope>NUCLEOTIDE SEQUENCE [LARGE SCALE GENOMIC DNA]</scope>
    <source>
        <strain evidence="3">Az-Fu1 / DSM 15241 / OCM 825</strain>
    </source>
</reference>
<accession>C1DXD3</accession>
<dbReference type="OrthoDB" id="5366030at2"/>
<dbReference type="KEGG" id="saf:SULAZ_0048"/>
<dbReference type="AlphaFoldDB" id="C1DXD3"/>
<organism evidence="2 3">
    <name type="scientific">Sulfurihydrogenibium azorense (strain DSM 15241 / OCM 825 / Az-Fu1)</name>
    <dbReference type="NCBI Taxonomy" id="204536"/>
    <lineage>
        <taxon>Bacteria</taxon>
        <taxon>Pseudomonadati</taxon>
        <taxon>Aquificota</taxon>
        <taxon>Aquificia</taxon>
        <taxon>Aquificales</taxon>
        <taxon>Hydrogenothermaceae</taxon>
        <taxon>Sulfurihydrogenibium</taxon>
    </lineage>
</organism>
<dbReference type="RefSeq" id="WP_012674200.1">
    <property type="nucleotide sequence ID" value="NC_012438.1"/>
</dbReference>
<keyword evidence="3" id="KW-1185">Reference proteome</keyword>
<evidence type="ECO:0000313" key="3">
    <source>
        <dbReference type="Proteomes" id="UP000001369"/>
    </source>
</evidence>
<dbReference type="Proteomes" id="UP000001369">
    <property type="component" value="Chromosome"/>
</dbReference>
<dbReference type="EMBL" id="CP001229">
    <property type="protein sequence ID" value="ACN98880.1"/>
    <property type="molecule type" value="Genomic_DNA"/>
</dbReference>